<evidence type="ECO:0000256" key="5">
    <source>
        <dbReference type="SAM" id="MobiDB-lite"/>
    </source>
</evidence>
<dbReference type="PANTHER" id="PTHR23502">
    <property type="entry name" value="MAJOR FACILITATOR SUPERFAMILY"/>
    <property type="match status" value="1"/>
</dbReference>
<organism evidence="8 9">
    <name type="scientific">Phyllosticta capitalensis</name>
    <dbReference type="NCBI Taxonomy" id="121624"/>
    <lineage>
        <taxon>Eukaryota</taxon>
        <taxon>Fungi</taxon>
        <taxon>Dikarya</taxon>
        <taxon>Ascomycota</taxon>
        <taxon>Pezizomycotina</taxon>
        <taxon>Dothideomycetes</taxon>
        <taxon>Dothideomycetes incertae sedis</taxon>
        <taxon>Botryosphaeriales</taxon>
        <taxon>Phyllostictaceae</taxon>
        <taxon>Phyllosticta</taxon>
    </lineage>
</organism>
<dbReference type="Gene3D" id="1.20.1250.20">
    <property type="entry name" value="MFS general substrate transporter like domains"/>
    <property type="match status" value="1"/>
</dbReference>
<evidence type="ECO:0000313" key="8">
    <source>
        <dbReference type="EMBL" id="KAK8247484.1"/>
    </source>
</evidence>
<keyword evidence="2 6" id="KW-0812">Transmembrane</keyword>
<evidence type="ECO:0000313" key="9">
    <source>
        <dbReference type="Proteomes" id="UP001492380"/>
    </source>
</evidence>
<dbReference type="InterPro" id="IPR011701">
    <property type="entry name" value="MFS"/>
</dbReference>
<feature type="transmembrane region" description="Helical" evidence="6">
    <location>
        <begin position="520"/>
        <end position="544"/>
    </location>
</feature>
<feature type="compositionally biased region" description="Basic and acidic residues" evidence="5">
    <location>
        <begin position="343"/>
        <end position="357"/>
    </location>
</feature>
<feature type="transmembrane region" description="Helical" evidence="6">
    <location>
        <begin position="493"/>
        <end position="514"/>
    </location>
</feature>
<keyword evidence="4 6" id="KW-0472">Membrane</keyword>
<feature type="transmembrane region" description="Helical" evidence="6">
    <location>
        <begin position="449"/>
        <end position="472"/>
    </location>
</feature>
<feature type="domain" description="Major facilitator superfamily (MFS) profile" evidence="7">
    <location>
        <begin position="129"/>
        <end position="610"/>
    </location>
</feature>
<dbReference type="PROSITE" id="PS50850">
    <property type="entry name" value="MFS"/>
    <property type="match status" value="1"/>
</dbReference>
<sequence>MDTLLKESVFLIGFSVLAPRCRTSVFIMRLSRWMKRGICKISSLSEDASLLHERVRVGRHLLNLHLHKHNTTMAAPREDIVPGTVHLVDTQHEMRSRHLEGNKDIVLVPQPSNDPEDPLNWSPSRKALAIGMAYAYTLGVGISTAVQYSVLTNISDHTGLTVAQLNLGTGLMFLFLGWANLIWQPIALVYGRRGVYVISAFLCTFPVLWSAYSTGNKYEWYAHRIILGIFAAPIESLPEVTVPDLFFAHNRGLYIGIYAFLLFGSNFLAPFFAGWINVAAGWQWVMWFGAIVQAVSFFICYFFMEETMYFRKSVEGDETAAAEKEKEIAPAAKETVTVQGETKAPRSETDSDREKTQAEAQTYEAVAGEVTRKKRSYWDSLALFVKMEGRPSNQAMFTMMWRPLLIMYYFPSVSWAGFLYGTCLSWYNVLNATASAVLSAAPYNFSSGLVGTAYLSPVIAAGLGALWSGWSADKWALWLARRNGGIREAEHRLWPLAFSGIMCSAGLILWGVGAARGVHWFGPIVGLGLLAFSVVCGGSIALSYDVDCFKEIAGESMISVIIIRNTLGFAVSWGINPWIDSLGLQNCFISVSMVALVCTATFLPMIKFGKPLRRWSTKKYWEYVATSIAPH</sequence>
<dbReference type="Pfam" id="PF07690">
    <property type="entry name" value="MFS_1"/>
    <property type="match status" value="1"/>
</dbReference>
<dbReference type="Proteomes" id="UP001492380">
    <property type="component" value="Unassembled WGS sequence"/>
</dbReference>
<feature type="transmembrane region" description="Helical" evidence="6">
    <location>
        <begin position="221"/>
        <end position="240"/>
    </location>
</feature>
<proteinExistence type="predicted"/>
<evidence type="ECO:0000256" key="3">
    <source>
        <dbReference type="ARBA" id="ARBA00022989"/>
    </source>
</evidence>
<feature type="transmembrane region" description="Helical" evidence="6">
    <location>
        <begin position="406"/>
        <end position="429"/>
    </location>
</feature>
<comment type="caution">
    <text evidence="8">The sequence shown here is derived from an EMBL/GenBank/DDBJ whole genome shotgun (WGS) entry which is preliminary data.</text>
</comment>
<feature type="transmembrane region" description="Helical" evidence="6">
    <location>
        <begin position="284"/>
        <end position="304"/>
    </location>
</feature>
<keyword evidence="9" id="KW-1185">Reference proteome</keyword>
<keyword evidence="3 6" id="KW-1133">Transmembrane helix</keyword>
<evidence type="ECO:0000259" key="7">
    <source>
        <dbReference type="PROSITE" id="PS50850"/>
    </source>
</evidence>
<feature type="transmembrane region" description="Helical" evidence="6">
    <location>
        <begin position="195"/>
        <end position="215"/>
    </location>
</feature>
<evidence type="ECO:0000256" key="4">
    <source>
        <dbReference type="ARBA" id="ARBA00023136"/>
    </source>
</evidence>
<feature type="region of interest" description="Disordered" evidence="5">
    <location>
        <begin position="334"/>
        <end position="358"/>
    </location>
</feature>
<dbReference type="PANTHER" id="PTHR23502:SF30">
    <property type="entry name" value="TRANSPORTER, PUTATIVE (AFU_ORTHOLOGUE AFUA_8G04702)-RELATED"/>
    <property type="match status" value="1"/>
</dbReference>
<feature type="transmembrane region" description="Helical" evidence="6">
    <location>
        <begin position="588"/>
        <end position="606"/>
    </location>
</feature>
<feature type="transmembrane region" description="Helical" evidence="6">
    <location>
        <begin position="556"/>
        <end position="576"/>
    </location>
</feature>
<accession>A0ABR1Z4Z9</accession>
<feature type="transmembrane region" description="Helical" evidence="6">
    <location>
        <begin position="162"/>
        <end position="183"/>
    </location>
</feature>
<dbReference type="SUPFAM" id="SSF103473">
    <property type="entry name" value="MFS general substrate transporter"/>
    <property type="match status" value="1"/>
</dbReference>
<dbReference type="InterPro" id="IPR036259">
    <property type="entry name" value="MFS_trans_sf"/>
</dbReference>
<comment type="subcellular location">
    <subcellularLocation>
        <location evidence="1">Membrane</location>
        <topology evidence="1">Multi-pass membrane protein</topology>
    </subcellularLocation>
</comment>
<evidence type="ECO:0000256" key="6">
    <source>
        <dbReference type="SAM" id="Phobius"/>
    </source>
</evidence>
<evidence type="ECO:0000256" key="2">
    <source>
        <dbReference type="ARBA" id="ARBA00022692"/>
    </source>
</evidence>
<dbReference type="InterPro" id="IPR020846">
    <property type="entry name" value="MFS_dom"/>
</dbReference>
<gene>
    <name evidence="8" type="ORF">HDK90DRAFT_474510</name>
</gene>
<feature type="transmembrane region" description="Helical" evidence="6">
    <location>
        <begin position="252"/>
        <end position="278"/>
    </location>
</feature>
<protein>
    <submittedName>
        <fullName evidence="8">Major facilitator superfamily domain-containing protein</fullName>
    </submittedName>
</protein>
<feature type="transmembrane region" description="Helical" evidence="6">
    <location>
        <begin position="127"/>
        <end position="150"/>
    </location>
</feature>
<evidence type="ECO:0000256" key="1">
    <source>
        <dbReference type="ARBA" id="ARBA00004141"/>
    </source>
</evidence>
<dbReference type="EMBL" id="JBBWRZ010000001">
    <property type="protein sequence ID" value="KAK8247484.1"/>
    <property type="molecule type" value="Genomic_DNA"/>
</dbReference>
<name>A0ABR1Z4Z9_9PEZI</name>
<reference evidence="8 9" key="1">
    <citation type="submission" date="2024-04" db="EMBL/GenBank/DDBJ databases">
        <title>Phyllosticta paracitricarpa is synonymous to the EU quarantine fungus P. citricarpa based on phylogenomic analyses.</title>
        <authorList>
            <consortium name="Lawrence Berkeley National Laboratory"/>
            <person name="Van Ingen-Buijs V.A."/>
            <person name="Van Westerhoven A.C."/>
            <person name="Haridas S."/>
            <person name="Skiadas P."/>
            <person name="Martin F."/>
            <person name="Groenewald J.Z."/>
            <person name="Crous P.W."/>
            <person name="Seidl M.F."/>
        </authorList>
    </citation>
    <scope>NUCLEOTIDE SEQUENCE [LARGE SCALE GENOMIC DNA]</scope>
    <source>
        <strain evidence="8 9">CBS 123374</strain>
    </source>
</reference>